<dbReference type="SUPFAM" id="SSF51556">
    <property type="entry name" value="Metallo-dependent hydrolases"/>
    <property type="match status" value="1"/>
</dbReference>
<feature type="binding site" evidence="1">
    <location>
        <position position="5"/>
    </location>
    <ligand>
        <name>a divalent metal cation</name>
        <dbReference type="ChEBI" id="CHEBI:60240"/>
        <label>1</label>
    </ligand>
</feature>
<organism evidence="2 3">
    <name type="scientific">Roseibacillus persicicus</name>
    <dbReference type="NCBI Taxonomy" id="454148"/>
    <lineage>
        <taxon>Bacteria</taxon>
        <taxon>Pseudomonadati</taxon>
        <taxon>Verrucomicrobiota</taxon>
        <taxon>Verrucomicrobiia</taxon>
        <taxon>Verrucomicrobiales</taxon>
        <taxon>Verrucomicrobiaceae</taxon>
        <taxon>Roseibacillus</taxon>
    </lineage>
</organism>
<dbReference type="GO" id="GO:0046872">
    <property type="term" value="F:metal ion binding"/>
    <property type="evidence" value="ECO:0007669"/>
    <property type="project" value="UniProtKB-KW"/>
</dbReference>
<comment type="caution">
    <text evidence="2">The sequence shown here is derived from an EMBL/GenBank/DDBJ whole genome shotgun (WGS) entry which is preliminary data.</text>
</comment>
<dbReference type="Pfam" id="PF01026">
    <property type="entry name" value="TatD_DNase"/>
    <property type="match status" value="1"/>
</dbReference>
<dbReference type="CDD" id="cd01310">
    <property type="entry name" value="TatD_DNAse"/>
    <property type="match status" value="1"/>
</dbReference>
<protein>
    <submittedName>
        <fullName evidence="2">Deoxyribonuclease</fullName>
    </submittedName>
</protein>
<feature type="binding site" evidence="1">
    <location>
        <position position="89"/>
    </location>
    <ligand>
        <name>a divalent metal cation</name>
        <dbReference type="ChEBI" id="CHEBI:60240"/>
        <label>1</label>
    </ligand>
</feature>
<evidence type="ECO:0000313" key="2">
    <source>
        <dbReference type="EMBL" id="GHC47061.1"/>
    </source>
</evidence>
<dbReference type="GO" id="GO:0016788">
    <property type="term" value="F:hydrolase activity, acting on ester bonds"/>
    <property type="evidence" value="ECO:0007669"/>
    <property type="project" value="InterPro"/>
</dbReference>
<dbReference type="PANTHER" id="PTHR47176">
    <property type="entry name" value="OSJNBA0020J04.13 PROTEIN"/>
    <property type="match status" value="1"/>
</dbReference>
<feature type="binding site" evidence="1">
    <location>
        <position position="199"/>
    </location>
    <ligand>
        <name>a divalent metal cation</name>
        <dbReference type="ChEBI" id="CHEBI:60240"/>
        <label>1</label>
    </ligand>
</feature>
<keyword evidence="1" id="KW-0479">Metal-binding</keyword>
<dbReference type="InterPro" id="IPR001130">
    <property type="entry name" value="TatD-like"/>
</dbReference>
<evidence type="ECO:0000313" key="3">
    <source>
        <dbReference type="Proteomes" id="UP000644507"/>
    </source>
</evidence>
<dbReference type="Proteomes" id="UP000644507">
    <property type="component" value="Unassembled WGS sequence"/>
</dbReference>
<proteinExistence type="predicted"/>
<evidence type="ECO:0000256" key="1">
    <source>
        <dbReference type="PIRSR" id="PIRSR005902-1"/>
    </source>
</evidence>
<dbReference type="InterPro" id="IPR032466">
    <property type="entry name" value="Metal_Hydrolase"/>
</dbReference>
<dbReference type="PIRSF" id="PIRSF005902">
    <property type="entry name" value="DNase_TatD"/>
    <property type="match status" value="1"/>
</dbReference>
<keyword evidence="3" id="KW-1185">Reference proteome</keyword>
<dbReference type="RefSeq" id="WP_189568096.1">
    <property type="nucleotide sequence ID" value="NZ_BMXI01000003.1"/>
</dbReference>
<gene>
    <name evidence="2" type="ORF">GCM10007100_11000</name>
</gene>
<accession>A0A918TIA6</accession>
<feature type="binding site" evidence="1">
    <location>
        <position position="149"/>
    </location>
    <ligand>
        <name>a divalent metal cation</name>
        <dbReference type="ChEBI" id="CHEBI:60240"/>
        <label>2</label>
    </ligand>
</feature>
<dbReference type="Gene3D" id="3.20.20.140">
    <property type="entry name" value="Metal-dependent hydrolases"/>
    <property type="match status" value="1"/>
</dbReference>
<reference evidence="2" key="2">
    <citation type="submission" date="2020-09" db="EMBL/GenBank/DDBJ databases">
        <authorList>
            <person name="Sun Q."/>
            <person name="Kim S."/>
        </authorList>
    </citation>
    <scope>NUCLEOTIDE SEQUENCE</scope>
    <source>
        <strain evidence="2">KCTC 12988</strain>
    </source>
</reference>
<feature type="binding site" evidence="1">
    <location>
        <position position="125"/>
    </location>
    <ligand>
        <name>a divalent metal cation</name>
        <dbReference type="ChEBI" id="CHEBI:60240"/>
        <label>2</label>
    </ligand>
</feature>
<dbReference type="PANTHER" id="PTHR47176:SF1">
    <property type="entry name" value="OS04G0577500 PROTEIN"/>
    <property type="match status" value="1"/>
</dbReference>
<reference evidence="2" key="1">
    <citation type="journal article" date="2014" name="Int. J. Syst. Evol. Microbiol.">
        <title>Complete genome sequence of Corynebacterium casei LMG S-19264T (=DSM 44701T), isolated from a smear-ripened cheese.</title>
        <authorList>
            <consortium name="US DOE Joint Genome Institute (JGI-PGF)"/>
            <person name="Walter F."/>
            <person name="Albersmeier A."/>
            <person name="Kalinowski J."/>
            <person name="Ruckert C."/>
        </authorList>
    </citation>
    <scope>NUCLEOTIDE SEQUENCE</scope>
    <source>
        <strain evidence="2">KCTC 12988</strain>
    </source>
</reference>
<sequence>MIDAHNHLHQLANPGQVLKECEGSGVRHMLVNGTHENDWATVEGLCNKHPESLIPSFGLHPWLVGDRSPQWLERLRSHLTANPRAAVGECGLDRWKKPYDFPAQLSCLQAQLDLANELDRPLTIHCLQAWGHLLEFLQKQTQLPRFLVHAFSGSTEMMHRLAQLGAYFSFNGYFLHERKTAVRETYQAVPSERLLIESDAPAMLPPPEFLEYPLPDEQNHPANLARCLPALAEIRALPVADLEQLLAQNTHTFLGRLRIAP</sequence>
<dbReference type="EMBL" id="BMXI01000003">
    <property type="protein sequence ID" value="GHC47061.1"/>
    <property type="molecule type" value="Genomic_DNA"/>
</dbReference>
<dbReference type="AlphaFoldDB" id="A0A918TIA6"/>
<feature type="binding site" evidence="1">
    <location>
        <position position="7"/>
    </location>
    <ligand>
        <name>a divalent metal cation</name>
        <dbReference type="ChEBI" id="CHEBI:60240"/>
        <label>1</label>
    </ligand>
</feature>
<name>A0A918TIA6_9BACT</name>